<dbReference type="InterPro" id="IPR009000">
    <property type="entry name" value="Transl_B-barrel_sf"/>
</dbReference>
<dbReference type="Proteomes" id="UP000462363">
    <property type="component" value="Unassembled WGS sequence"/>
</dbReference>
<proteinExistence type="predicted"/>
<dbReference type="SUPFAM" id="SSF54211">
    <property type="entry name" value="Ribosomal protein S5 domain 2-like"/>
    <property type="match status" value="1"/>
</dbReference>
<dbReference type="GO" id="GO:0006412">
    <property type="term" value="P:translation"/>
    <property type="evidence" value="ECO:0007669"/>
    <property type="project" value="UniProtKB-KW"/>
</dbReference>
<evidence type="ECO:0000256" key="3">
    <source>
        <dbReference type="ARBA" id="ARBA00023134"/>
    </source>
</evidence>
<organism evidence="7 8">
    <name type="scientific">Clostridium scindens (strain JCM 10418 / VPI 12708)</name>
    <dbReference type="NCBI Taxonomy" id="29347"/>
    <lineage>
        <taxon>Bacteria</taxon>
        <taxon>Bacillati</taxon>
        <taxon>Bacillota</taxon>
        <taxon>Clostridia</taxon>
        <taxon>Lachnospirales</taxon>
        <taxon>Lachnospiraceae</taxon>
    </lineage>
</organism>
<dbReference type="GO" id="GO:0005525">
    <property type="term" value="F:GTP binding"/>
    <property type="evidence" value="ECO:0007669"/>
    <property type="project" value="UniProtKB-KW"/>
</dbReference>
<dbReference type="SUPFAM" id="SSF52540">
    <property type="entry name" value="P-loop containing nucleoside triphosphate hydrolases"/>
    <property type="match status" value="1"/>
</dbReference>
<dbReference type="InterPro" id="IPR005517">
    <property type="entry name" value="Transl_elong_EFG/EF2_IV"/>
</dbReference>
<dbReference type="CDD" id="cd10912">
    <property type="entry name" value="PIN_YacP-like"/>
    <property type="match status" value="1"/>
</dbReference>
<dbReference type="InterPro" id="IPR010298">
    <property type="entry name" value="YacP-like"/>
</dbReference>
<accession>A0A844F1R1</accession>
<dbReference type="CDD" id="cd03711">
    <property type="entry name" value="Tet_C"/>
    <property type="match status" value="1"/>
</dbReference>
<dbReference type="InterPro" id="IPR035650">
    <property type="entry name" value="Tet_C"/>
</dbReference>
<dbReference type="EMBL" id="VUMB01000003">
    <property type="protein sequence ID" value="MSS39192.1"/>
    <property type="molecule type" value="Genomic_DNA"/>
</dbReference>
<evidence type="ECO:0000313" key="7">
    <source>
        <dbReference type="EMBL" id="MSS39192.1"/>
    </source>
</evidence>
<dbReference type="Pfam" id="PF00009">
    <property type="entry name" value="GTP_EFTU"/>
    <property type="match status" value="1"/>
</dbReference>
<dbReference type="GO" id="GO:0032790">
    <property type="term" value="P:ribosome disassembly"/>
    <property type="evidence" value="ECO:0007669"/>
    <property type="project" value="TreeGrafter"/>
</dbReference>
<evidence type="ECO:0000256" key="5">
    <source>
        <dbReference type="SAM" id="MobiDB-lite"/>
    </source>
</evidence>
<dbReference type="InterPro" id="IPR014721">
    <property type="entry name" value="Ribsml_uS5_D2-typ_fold_subgr"/>
</dbReference>
<dbReference type="GO" id="GO:0046677">
    <property type="term" value="P:response to antibiotic"/>
    <property type="evidence" value="ECO:0007669"/>
    <property type="project" value="UniProtKB-KW"/>
</dbReference>
<dbReference type="Gene3D" id="3.30.230.10">
    <property type="match status" value="1"/>
</dbReference>
<dbReference type="InterPro" id="IPR031157">
    <property type="entry name" value="G_TR_CS"/>
</dbReference>
<feature type="region of interest" description="Disordered" evidence="5">
    <location>
        <begin position="640"/>
        <end position="663"/>
    </location>
</feature>
<dbReference type="PRINTS" id="PR00315">
    <property type="entry name" value="ELONGATNFCT"/>
</dbReference>
<dbReference type="SMART" id="SM00838">
    <property type="entry name" value="EFG_C"/>
    <property type="match status" value="1"/>
</dbReference>
<dbReference type="PANTHER" id="PTHR43261:SF1">
    <property type="entry name" value="RIBOSOME-RELEASING FACTOR 2, MITOCHONDRIAL"/>
    <property type="match status" value="1"/>
</dbReference>
<protein>
    <submittedName>
        <fullName evidence="7">GTP-binding protein</fullName>
    </submittedName>
</protein>
<gene>
    <name evidence="7" type="ORF">FYJ37_02180</name>
</gene>
<dbReference type="Gene3D" id="3.40.50.300">
    <property type="entry name" value="P-loop containing nucleotide triphosphate hydrolases"/>
    <property type="match status" value="1"/>
</dbReference>
<keyword evidence="3" id="KW-0342">GTP-binding</keyword>
<dbReference type="PANTHER" id="PTHR43261">
    <property type="entry name" value="TRANSLATION ELONGATION FACTOR G-RELATED"/>
    <property type="match status" value="1"/>
</dbReference>
<dbReference type="PRINTS" id="PR01037">
    <property type="entry name" value="TCRTETOQM"/>
</dbReference>
<dbReference type="InterPro" id="IPR027417">
    <property type="entry name" value="P-loop_NTPase"/>
</dbReference>
<dbReference type="SUPFAM" id="SSF54980">
    <property type="entry name" value="EF-G C-terminal domain-like"/>
    <property type="match status" value="2"/>
</dbReference>
<feature type="region of interest" description="Disordered" evidence="5">
    <location>
        <begin position="687"/>
        <end position="712"/>
    </location>
</feature>
<evidence type="ECO:0000256" key="1">
    <source>
        <dbReference type="ARBA" id="ARBA00022741"/>
    </source>
</evidence>
<evidence type="ECO:0000313" key="8">
    <source>
        <dbReference type="Proteomes" id="UP000462363"/>
    </source>
</evidence>
<evidence type="ECO:0000256" key="4">
    <source>
        <dbReference type="ARBA" id="ARBA00023251"/>
    </source>
</evidence>
<name>A0A844F1R1_CLOSV</name>
<dbReference type="InterPro" id="IPR005225">
    <property type="entry name" value="Small_GTP-bd"/>
</dbReference>
<dbReference type="SUPFAM" id="SSF50447">
    <property type="entry name" value="Translation proteins"/>
    <property type="match status" value="1"/>
</dbReference>
<reference evidence="7 8" key="1">
    <citation type="submission" date="2019-08" db="EMBL/GenBank/DDBJ databases">
        <title>In-depth cultivation of the pig gut microbiome towards novel bacterial diversity and tailored functional studies.</title>
        <authorList>
            <person name="Wylensek D."/>
            <person name="Hitch T.C.A."/>
            <person name="Clavel T."/>
        </authorList>
    </citation>
    <scope>NUCLEOTIDE SEQUENCE [LARGE SCALE GENOMIC DNA]</scope>
    <source>
        <strain evidence="7 8">BL-389-WT-3D</strain>
    </source>
</reference>
<dbReference type="AlphaFoldDB" id="A0A844F1R1"/>
<keyword evidence="4" id="KW-0046">Antibiotic resistance</keyword>
<dbReference type="PROSITE" id="PS51722">
    <property type="entry name" value="G_TR_2"/>
    <property type="match status" value="1"/>
</dbReference>
<dbReference type="RefSeq" id="WP_154322646.1">
    <property type="nucleotide sequence ID" value="NZ_CAMAAA010000001.1"/>
</dbReference>
<keyword evidence="2" id="KW-0648">Protein biosynthesis</keyword>
<dbReference type="PROSITE" id="PS00301">
    <property type="entry name" value="G_TR_1"/>
    <property type="match status" value="1"/>
</dbReference>
<sequence>MKKKIVLGILAHVDAGKTTLSEGMLYLSGSLRKLGRVDHGNAFLDTFELERERGITIFSKQVVFQAGDIEITLLDTPGHVDFSAEMERTLPVLDYALLLISGSDGIQGHTETLWRLLDRYKIPTFLFINKMDQEETDRDSLMKQINARFGGECIDFGQEGAQQDFYEQVALCDEKTLEHYLADGHLETKAIARLIEERKVFPCYFGSALKLSGVEELLEGLATFTTAKKYPDEFGAKVYKIARDSQGSRLTYLKITGGRLKVKDVIGESKVDQIRIYSGNKHELAQEAEAGMVCAVTGLDTTYPGQGLGIEKASDMPVLEPVLTYRIVLPEDADVQASLRNFKLLEEEEPQLHIVWNERLGEIHAKLMGEVQIDVLKRLIWDRFGMAVQFDTGSIVYKETIGYPVEGVGHFEPLRHYAEVHLLLEPLEEGSGLVFASEVSVDQLDGNWQRLILTHLEEKEHLGVLTGSAITDMKITLIAGKAHQKHTEGGDFRQAVYRAVRQGLKKAQSILLEPYYTFRLEVPTENVGRAMADIQRMNGRFEPPVKEGDMSVLSGSAPVAAMRDYQTEVISYTRGRGRLFCMLKGYSPCANAKEVIEAIGYDSESDLDNPTGSVFCAHGAGYVARWDQVEELMHVDSGWKPQGEKQRQEAAVSAPHTAGQESRDFIGDEKELKEIFERTYGPIRRKSAPQRRKIAASPEGYHSGQSTGRKKKAEDEEAYLLVDGYNIIFAWEELKQLAEDNIMSARDRLMDILSDYQGFRKMTLILVFDAYKVEGNPGTIFKYHNIYVVYTKEAETADQYIEKTVHKIGRRHHVTVATSDALEQVIILGQGGHRISAQGLQNEILLAKQELREEHLEKTSKGKRYLFDGASDEMTEYVDRMRNEDTLE</sequence>
<dbReference type="Pfam" id="PF03764">
    <property type="entry name" value="EFG_IV"/>
    <property type="match status" value="1"/>
</dbReference>
<evidence type="ECO:0000259" key="6">
    <source>
        <dbReference type="PROSITE" id="PS51722"/>
    </source>
</evidence>
<dbReference type="NCBIfam" id="TIGR00231">
    <property type="entry name" value="small_GTP"/>
    <property type="match status" value="1"/>
</dbReference>
<dbReference type="Pfam" id="PF00679">
    <property type="entry name" value="EFG_C"/>
    <property type="match status" value="1"/>
</dbReference>
<dbReference type="SMART" id="SM00889">
    <property type="entry name" value="EFG_IV"/>
    <property type="match status" value="1"/>
</dbReference>
<dbReference type="Gene3D" id="2.40.30.10">
    <property type="entry name" value="Translation factors"/>
    <property type="match status" value="1"/>
</dbReference>
<feature type="domain" description="Tr-type G" evidence="6">
    <location>
        <begin position="2"/>
        <end position="228"/>
    </location>
</feature>
<keyword evidence="1" id="KW-0547">Nucleotide-binding</keyword>
<dbReference type="InterPro" id="IPR000795">
    <property type="entry name" value="T_Tr_GTP-bd_dom"/>
</dbReference>
<evidence type="ECO:0000256" key="2">
    <source>
        <dbReference type="ARBA" id="ARBA00022917"/>
    </source>
</evidence>
<dbReference type="InterPro" id="IPR000640">
    <property type="entry name" value="EFG_V-like"/>
</dbReference>
<dbReference type="GO" id="GO:0003924">
    <property type="term" value="F:GTPase activity"/>
    <property type="evidence" value="ECO:0007669"/>
    <property type="project" value="InterPro"/>
</dbReference>
<comment type="caution">
    <text evidence="7">The sequence shown here is derived from an EMBL/GenBank/DDBJ whole genome shotgun (WGS) entry which is preliminary data.</text>
</comment>
<dbReference type="Gene3D" id="3.30.70.240">
    <property type="match status" value="1"/>
</dbReference>
<dbReference type="Pfam" id="PF05991">
    <property type="entry name" value="NYN_YacP"/>
    <property type="match status" value="1"/>
</dbReference>
<dbReference type="InterPro" id="IPR035647">
    <property type="entry name" value="EFG_III/V"/>
</dbReference>
<dbReference type="InterPro" id="IPR020568">
    <property type="entry name" value="Ribosomal_Su5_D2-typ_SF"/>
</dbReference>
<dbReference type="Gene3D" id="3.30.70.870">
    <property type="entry name" value="Elongation Factor G (Translational Gtpase), domain 3"/>
    <property type="match status" value="1"/>
</dbReference>